<dbReference type="Gene3D" id="1.20.1530.20">
    <property type="match status" value="1"/>
</dbReference>
<dbReference type="GO" id="GO:0016020">
    <property type="term" value="C:membrane"/>
    <property type="evidence" value="ECO:0007669"/>
    <property type="project" value="UniProtKB-SubCell"/>
</dbReference>
<evidence type="ECO:0000256" key="5">
    <source>
        <dbReference type="ARBA" id="ARBA00022989"/>
    </source>
</evidence>
<keyword evidence="5 7" id="KW-1133">Transmembrane helix</keyword>
<evidence type="ECO:0000256" key="2">
    <source>
        <dbReference type="ARBA" id="ARBA00005551"/>
    </source>
</evidence>
<evidence type="ECO:0000256" key="6">
    <source>
        <dbReference type="ARBA" id="ARBA00023136"/>
    </source>
</evidence>
<dbReference type="PANTHER" id="PTHR42751">
    <property type="entry name" value="SODIUM/HYDROGEN EXCHANGER FAMILY/TRKA DOMAIN PROTEIN"/>
    <property type="match status" value="1"/>
</dbReference>
<dbReference type="PANTHER" id="PTHR42751:SF4">
    <property type="entry name" value="K(+)_H(+) ANTIPORTER SUBUNIT KHTU"/>
    <property type="match status" value="1"/>
</dbReference>
<evidence type="ECO:0000256" key="4">
    <source>
        <dbReference type="ARBA" id="ARBA00022692"/>
    </source>
</evidence>
<evidence type="ECO:0000313" key="9">
    <source>
        <dbReference type="EMBL" id="ELZ08464.1"/>
    </source>
</evidence>
<feature type="transmembrane region" description="Helical" evidence="7">
    <location>
        <begin position="180"/>
        <end position="199"/>
    </location>
</feature>
<evidence type="ECO:0000259" key="8">
    <source>
        <dbReference type="Pfam" id="PF00999"/>
    </source>
</evidence>
<dbReference type="Proteomes" id="UP000011560">
    <property type="component" value="Unassembled WGS sequence"/>
</dbReference>
<keyword evidence="6 7" id="KW-0472">Membrane</keyword>
<feature type="transmembrane region" description="Helical" evidence="7">
    <location>
        <begin position="315"/>
        <end position="335"/>
    </location>
</feature>
<sequence>MAEVTLFQVGVLFAAAAVAGVAADRIDQSVIPLYILVGMALGPFVLGRLPDVLPPVELAGMDVVGSVSAIAVDGTTGFVVLGAEIGIVLLLFFLGLEFNIERLLESRHRIGTAGTIDLANFVVGFALGWVLFGGVLAAVFVAGIVYISSSAIITKSLIDLGWIANDEADPILGILVYEDLFIAIYLAIVTAIATGTGGVSEALTSVAVGMGFIVALLALVTLGEPIFDRLLAGASHEFTVIRTLGLTVLIAGVALSLGVSEAVAAFFVGMGFASTDHVHDLERLLEPVRDTFAALFFLWIGLLTDPASFGPVVGLIAIAVVVTTASKLVTAYWGGRVYDLSERRSLRVALGMTTRGEFSLIIASIALTAGANGVVPAGVADELYALAVGYVLAMSVLGTTLMGYADRIEGVVVPRLETKST</sequence>
<feature type="transmembrane region" description="Helical" evidence="7">
    <location>
        <begin position="33"/>
        <end position="49"/>
    </location>
</feature>
<keyword evidence="10" id="KW-1185">Reference proteome</keyword>
<gene>
    <name evidence="9" type="ORF">C479_14033</name>
</gene>
<keyword evidence="4 7" id="KW-0812">Transmembrane</keyword>
<dbReference type="EMBL" id="AOIQ01000021">
    <property type="protein sequence ID" value="ELZ08464.1"/>
    <property type="molecule type" value="Genomic_DNA"/>
</dbReference>
<feature type="transmembrane region" description="Helical" evidence="7">
    <location>
        <begin position="121"/>
        <end position="147"/>
    </location>
</feature>
<comment type="caution">
    <text evidence="9">The sequence shown here is derived from an EMBL/GenBank/DDBJ whole genome shotgun (WGS) entry which is preliminary data.</text>
</comment>
<dbReference type="OrthoDB" id="12029at2157"/>
<dbReference type="PATRIC" id="fig|1227490.4.peg.2848"/>
<organism evidence="9 10">
    <name type="scientific">Halovivax asiaticus JCM 14624</name>
    <dbReference type="NCBI Taxonomy" id="1227490"/>
    <lineage>
        <taxon>Archaea</taxon>
        <taxon>Methanobacteriati</taxon>
        <taxon>Methanobacteriota</taxon>
        <taxon>Stenosarchaea group</taxon>
        <taxon>Halobacteria</taxon>
        <taxon>Halobacteriales</taxon>
        <taxon>Natrialbaceae</taxon>
        <taxon>Halovivax</taxon>
    </lineage>
</organism>
<keyword evidence="3" id="KW-0813">Transport</keyword>
<accession>M0BFP3</accession>
<feature type="transmembrane region" description="Helical" evidence="7">
    <location>
        <begin position="247"/>
        <end position="270"/>
    </location>
</feature>
<name>M0BFP3_9EURY</name>
<feature type="domain" description="Cation/H+ exchanger transmembrane" evidence="8">
    <location>
        <begin position="15"/>
        <end position="400"/>
    </location>
</feature>
<dbReference type="Pfam" id="PF00999">
    <property type="entry name" value="Na_H_Exchanger"/>
    <property type="match status" value="1"/>
</dbReference>
<feature type="transmembrane region" description="Helical" evidence="7">
    <location>
        <begin position="78"/>
        <end position="100"/>
    </location>
</feature>
<dbReference type="RefSeq" id="WP_007703833.1">
    <property type="nucleotide sequence ID" value="NZ_AOIQ01000021.1"/>
</dbReference>
<evidence type="ECO:0000256" key="3">
    <source>
        <dbReference type="ARBA" id="ARBA00022448"/>
    </source>
</evidence>
<dbReference type="GO" id="GO:0015297">
    <property type="term" value="F:antiporter activity"/>
    <property type="evidence" value="ECO:0007669"/>
    <property type="project" value="InterPro"/>
</dbReference>
<dbReference type="GO" id="GO:1902600">
    <property type="term" value="P:proton transmembrane transport"/>
    <property type="evidence" value="ECO:0007669"/>
    <property type="project" value="InterPro"/>
</dbReference>
<feature type="transmembrane region" description="Helical" evidence="7">
    <location>
        <begin position="383"/>
        <end position="405"/>
    </location>
</feature>
<dbReference type="InterPro" id="IPR006153">
    <property type="entry name" value="Cation/H_exchanger_TM"/>
</dbReference>
<evidence type="ECO:0000313" key="10">
    <source>
        <dbReference type="Proteomes" id="UP000011560"/>
    </source>
</evidence>
<comment type="subcellular location">
    <subcellularLocation>
        <location evidence="1">Membrane</location>
        <topology evidence="1">Multi-pass membrane protein</topology>
    </subcellularLocation>
</comment>
<dbReference type="AlphaFoldDB" id="M0BFP3"/>
<reference evidence="9 10" key="1">
    <citation type="journal article" date="2014" name="PLoS Genet.">
        <title>Phylogenetically driven sequencing of extremely halophilic archaea reveals strategies for static and dynamic osmo-response.</title>
        <authorList>
            <person name="Becker E.A."/>
            <person name="Seitzer P.M."/>
            <person name="Tritt A."/>
            <person name="Larsen D."/>
            <person name="Krusor M."/>
            <person name="Yao A.I."/>
            <person name="Wu D."/>
            <person name="Madern D."/>
            <person name="Eisen J.A."/>
            <person name="Darling A.E."/>
            <person name="Facciotti M.T."/>
        </authorList>
    </citation>
    <scope>NUCLEOTIDE SEQUENCE [LARGE SCALE GENOMIC DNA]</scope>
    <source>
        <strain evidence="9 10">JCM 14624</strain>
    </source>
</reference>
<feature type="transmembrane region" description="Helical" evidence="7">
    <location>
        <begin position="206"/>
        <end position="227"/>
    </location>
</feature>
<proteinExistence type="inferred from homology"/>
<evidence type="ECO:0000256" key="1">
    <source>
        <dbReference type="ARBA" id="ARBA00004141"/>
    </source>
</evidence>
<comment type="similarity">
    <text evidence="2">Belongs to the monovalent cation:proton antiporter 2 (CPA2) transporter (TC 2.A.37) family.</text>
</comment>
<dbReference type="InterPro" id="IPR038770">
    <property type="entry name" value="Na+/solute_symporter_sf"/>
</dbReference>
<dbReference type="STRING" id="1227490.C479_14033"/>
<protein>
    <submittedName>
        <fullName evidence="9">Sodium/hydrogen exchanger</fullName>
    </submittedName>
</protein>
<feature type="transmembrane region" description="Helical" evidence="7">
    <location>
        <begin position="356"/>
        <end position="377"/>
    </location>
</feature>
<evidence type="ECO:0000256" key="7">
    <source>
        <dbReference type="SAM" id="Phobius"/>
    </source>
</evidence>